<evidence type="ECO:0000313" key="13">
    <source>
        <dbReference type="EMBL" id="KLT73891.1"/>
    </source>
</evidence>
<evidence type="ECO:0000256" key="1">
    <source>
        <dbReference type="ARBA" id="ARBA00004383"/>
    </source>
</evidence>
<dbReference type="PROSITE" id="PS52015">
    <property type="entry name" value="TONB_CTD"/>
    <property type="match status" value="1"/>
</dbReference>
<evidence type="ECO:0000256" key="10">
    <source>
        <dbReference type="SAM" id="MobiDB-lite"/>
    </source>
</evidence>
<dbReference type="Pfam" id="PF03544">
    <property type="entry name" value="TonB_C"/>
    <property type="match status" value="1"/>
</dbReference>
<dbReference type="PANTHER" id="PTHR33446">
    <property type="entry name" value="PROTEIN TONB-RELATED"/>
    <property type="match status" value="1"/>
</dbReference>
<keyword evidence="9 11" id="KW-0472">Membrane</keyword>
<evidence type="ECO:0000256" key="11">
    <source>
        <dbReference type="SAM" id="Phobius"/>
    </source>
</evidence>
<evidence type="ECO:0000256" key="5">
    <source>
        <dbReference type="ARBA" id="ARBA00022519"/>
    </source>
</evidence>
<dbReference type="Gene3D" id="3.30.1150.10">
    <property type="match status" value="1"/>
</dbReference>
<keyword evidence="4" id="KW-1003">Cell membrane</keyword>
<reference evidence="13 14" key="1">
    <citation type="submission" date="2014-11" db="EMBL/GenBank/DDBJ databases">
        <title>Genome of a novel goose pathogen.</title>
        <authorList>
            <person name="Hansen C.M."/>
            <person name="Hueffer K."/>
            <person name="Choi S.C."/>
        </authorList>
    </citation>
    <scope>NUCLEOTIDE SEQUENCE [LARGE SCALE GENOMIC DNA]</scope>
    <source>
        <strain evidence="13 14">KH1503</strain>
    </source>
</reference>
<protein>
    <recommendedName>
        <fullName evidence="12">TonB C-terminal domain-containing protein</fullName>
    </recommendedName>
</protein>
<dbReference type="PATRIC" id="fig|1470200.3.peg.169"/>
<dbReference type="GO" id="GO:0055085">
    <property type="term" value="P:transmembrane transport"/>
    <property type="evidence" value="ECO:0007669"/>
    <property type="project" value="InterPro"/>
</dbReference>
<dbReference type="Proteomes" id="UP000036027">
    <property type="component" value="Unassembled WGS sequence"/>
</dbReference>
<feature type="domain" description="TonB C-terminal" evidence="12">
    <location>
        <begin position="191"/>
        <end position="275"/>
    </location>
</feature>
<accession>A0A0J0YUX8</accession>
<dbReference type="GO" id="GO:0015031">
    <property type="term" value="P:protein transport"/>
    <property type="evidence" value="ECO:0007669"/>
    <property type="project" value="UniProtKB-KW"/>
</dbReference>
<evidence type="ECO:0000259" key="12">
    <source>
        <dbReference type="PROSITE" id="PS52015"/>
    </source>
</evidence>
<evidence type="ECO:0000256" key="3">
    <source>
        <dbReference type="ARBA" id="ARBA00022448"/>
    </source>
</evidence>
<dbReference type="GO" id="GO:0098797">
    <property type="term" value="C:plasma membrane protein complex"/>
    <property type="evidence" value="ECO:0007669"/>
    <property type="project" value="TreeGrafter"/>
</dbReference>
<dbReference type="InterPro" id="IPR006260">
    <property type="entry name" value="TonB/TolA_C"/>
</dbReference>
<keyword evidence="8 11" id="KW-1133">Transmembrane helix</keyword>
<keyword evidence="14" id="KW-1185">Reference proteome</keyword>
<dbReference type="GO" id="GO:0031992">
    <property type="term" value="F:energy transducer activity"/>
    <property type="evidence" value="ECO:0007669"/>
    <property type="project" value="TreeGrafter"/>
</dbReference>
<evidence type="ECO:0000313" key="14">
    <source>
        <dbReference type="Proteomes" id="UP000036027"/>
    </source>
</evidence>
<sequence>MRNEVVFNIYIVGAVMLIHAVLAMLLWRQHSPVRIATGHSIQFVDLGGLGVPVGGGAIHKDKGSSIQTNKPVEKSIVKKSKAAAVHSPQPKPQVKAVITDKPATDISPTKQPKAVEKITAKQTHRQVAKETSAESVTARQEANTVSSAIVEGSAVVGNKSGSGKSTDGEGHGMGNGSKAGSGEGMGAGSSAANPLKAKGSIPTPPYPDLARENGEYGTVVLSVLVAPDGKVSDVKVVKSSRSRILDNAARRAAQKGSFQPRGWTLYTIPVSFKLD</sequence>
<gene>
    <name evidence="13" type="ORF">PL75_00715</name>
</gene>
<evidence type="ECO:0000256" key="4">
    <source>
        <dbReference type="ARBA" id="ARBA00022475"/>
    </source>
</evidence>
<name>A0A0J0YUX8_9NEIS</name>
<dbReference type="OrthoDB" id="8607379at2"/>
<comment type="similarity">
    <text evidence="2">Belongs to the TonB family.</text>
</comment>
<keyword evidence="3" id="KW-0813">Transport</keyword>
<dbReference type="PANTHER" id="PTHR33446:SF2">
    <property type="entry name" value="PROTEIN TONB"/>
    <property type="match status" value="1"/>
</dbReference>
<feature type="compositionally biased region" description="Polar residues" evidence="10">
    <location>
        <begin position="133"/>
        <end position="147"/>
    </location>
</feature>
<dbReference type="InterPro" id="IPR037682">
    <property type="entry name" value="TonB_C"/>
</dbReference>
<feature type="compositionally biased region" description="Gly residues" evidence="10">
    <location>
        <begin position="171"/>
        <end position="187"/>
    </location>
</feature>
<evidence type="ECO:0000256" key="7">
    <source>
        <dbReference type="ARBA" id="ARBA00022927"/>
    </source>
</evidence>
<evidence type="ECO:0000256" key="8">
    <source>
        <dbReference type="ARBA" id="ARBA00022989"/>
    </source>
</evidence>
<organism evidence="13 14">
    <name type="scientific">Neisseria arctica</name>
    <dbReference type="NCBI Taxonomy" id="1470200"/>
    <lineage>
        <taxon>Bacteria</taxon>
        <taxon>Pseudomonadati</taxon>
        <taxon>Pseudomonadota</taxon>
        <taxon>Betaproteobacteria</taxon>
        <taxon>Neisseriales</taxon>
        <taxon>Neisseriaceae</taxon>
        <taxon>Neisseria</taxon>
    </lineage>
</organism>
<dbReference type="SUPFAM" id="SSF74653">
    <property type="entry name" value="TolA/TonB C-terminal domain"/>
    <property type="match status" value="1"/>
</dbReference>
<proteinExistence type="inferred from homology"/>
<dbReference type="NCBIfam" id="TIGR01352">
    <property type="entry name" value="tonB_Cterm"/>
    <property type="match status" value="1"/>
</dbReference>
<dbReference type="STRING" id="1470200.PL75_00715"/>
<keyword evidence="5" id="KW-0997">Cell inner membrane</keyword>
<dbReference type="EMBL" id="JTDO01000001">
    <property type="protein sequence ID" value="KLT73891.1"/>
    <property type="molecule type" value="Genomic_DNA"/>
</dbReference>
<comment type="subcellular location">
    <subcellularLocation>
        <location evidence="1">Cell inner membrane</location>
        <topology evidence="1">Single-pass membrane protein</topology>
        <orientation evidence="1">Periplasmic side</orientation>
    </subcellularLocation>
</comment>
<evidence type="ECO:0000256" key="2">
    <source>
        <dbReference type="ARBA" id="ARBA00006555"/>
    </source>
</evidence>
<dbReference type="InterPro" id="IPR051045">
    <property type="entry name" value="TonB-dependent_transducer"/>
</dbReference>
<feature type="transmembrane region" description="Helical" evidence="11">
    <location>
        <begin position="6"/>
        <end position="27"/>
    </location>
</feature>
<dbReference type="AlphaFoldDB" id="A0A0J0YUX8"/>
<feature type="region of interest" description="Disordered" evidence="10">
    <location>
        <begin position="103"/>
        <end position="202"/>
    </location>
</feature>
<keyword evidence="6 11" id="KW-0812">Transmembrane</keyword>
<comment type="caution">
    <text evidence="13">The sequence shown here is derived from an EMBL/GenBank/DDBJ whole genome shotgun (WGS) entry which is preliminary data.</text>
</comment>
<evidence type="ECO:0000256" key="6">
    <source>
        <dbReference type="ARBA" id="ARBA00022692"/>
    </source>
</evidence>
<keyword evidence="7" id="KW-0653">Protein transport</keyword>
<evidence type="ECO:0000256" key="9">
    <source>
        <dbReference type="ARBA" id="ARBA00023136"/>
    </source>
</evidence>